<feature type="transmembrane region" description="Helical" evidence="1">
    <location>
        <begin position="32"/>
        <end position="50"/>
    </location>
</feature>
<gene>
    <name evidence="2" type="ORF">CIB87_05850</name>
</gene>
<protein>
    <submittedName>
        <fullName evidence="2">Uncharacterized protein</fullName>
    </submittedName>
</protein>
<name>A0AA86HY16_PRIMG</name>
<dbReference type="EMBL" id="CP022674">
    <property type="protein sequence ID" value="AXI28563.1"/>
    <property type="molecule type" value="Genomic_DNA"/>
</dbReference>
<evidence type="ECO:0000256" key="1">
    <source>
        <dbReference type="SAM" id="Phobius"/>
    </source>
</evidence>
<keyword evidence="1" id="KW-0812">Transmembrane</keyword>
<proteinExistence type="predicted"/>
<accession>A0AA86HY16</accession>
<dbReference type="Proteomes" id="UP000253834">
    <property type="component" value="Chromosome"/>
</dbReference>
<dbReference type="AlphaFoldDB" id="A0AA86HY16"/>
<reference evidence="2 3" key="1">
    <citation type="submission" date="2017-07" db="EMBL/GenBank/DDBJ databases">
        <title>Isolation and development of strain Bacillus megaterium SR7 for enhanced growth and metabolite production under supercritical carbon dioxide.</title>
        <authorList>
            <person name="Freedman A.J.E."/>
            <person name="Peet K.C."/>
            <person name="Boock J.T."/>
            <person name="Penn K."/>
            <person name="Prather K.L.J."/>
            <person name="Thompson J.R."/>
        </authorList>
    </citation>
    <scope>NUCLEOTIDE SEQUENCE [LARGE SCALE GENOMIC DNA]</scope>
    <source>
        <strain evidence="2 3">SR7</strain>
    </source>
</reference>
<keyword evidence="1" id="KW-1133">Transmembrane helix</keyword>
<evidence type="ECO:0000313" key="2">
    <source>
        <dbReference type="EMBL" id="AXI28563.1"/>
    </source>
</evidence>
<sequence length="66" mass="7851">MRRLKRNYFWVLTILILSSTVFNLTWRDKSWPGYYTLSVFLVLVVLNIIGNRYGKNESAKKECHTP</sequence>
<keyword evidence="1" id="KW-0472">Membrane</keyword>
<organism evidence="2 3">
    <name type="scientific">Priestia megaterium</name>
    <name type="common">Bacillus megaterium</name>
    <dbReference type="NCBI Taxonomy" id="1404"/>
    <lineage>
        <taxon>Bacteria</taxon>
        <taxon>Bacillati</taxon>
        <taxon>Bacillota</taxon>
        <taxon>Bacilli</taxon>
        <taxon>Bacillales</taxon>
        <taxon>Bacillaceae</taxon>
        <taxon>Priestia</taxon>
    </lineage>
</organism>
<evidence type="ECO:0000313" key="3">
    <source>
        <dbReference type="Proteomes" id="UP000253834"/>
    </source>
</evidence>
<feature type="transmembrane region" description="Helical" evidence="1">
    <location>
        <begin position="7"/>
        <end position="26"/>
    </location>
</feature>